<protein>
    <submittedName>
        <fullName evidence="2">Uncharacterized protein</fullName>
    </submittedName>
</protein>
<name>D5H526_SALRM</name>
<evidence type="ECO:0000256" key="1">
    <source>
        <dbReference type="SAM" id="MobiDB-lite"/>
    </source>
</evidence>
<evidence type="ECO:0000313" key="2">
    <source>
        <dbReference type="EMBL" id="CBH23131.1"/>
    </source>
</evidence>
<feature type="region of interest" description="Disordered" evidence="1">
    <location>
        <begin position="1"/>
        <end position="21"/>
    </location>
</feature>
<gene>
    <name evidence="2" type="ordered locus">SRM_00210</name>
</gene>
<dbReference type="KEGG" id="srm:SRM_00210"/>
<sequence length="111" mass="12147">MPRRCDTSCQRAPDRPGPRPPWSTALIQKGRSWPFGGGLLAVPTQTPTVTALRQQLFDFLKLAADQFDVSERVIGLFFGARQVMHGTLSPSKDLLKTVPDLSQPPATGQDC</sequence>
<organism evidence="2 3">
    <name type="scientific">Salinibacter ruber (strain M8)</name>
    <dbReference type="NCBI Taxonomy" id="761659"/>
    <lineage>
        <taxon>Bacteria</taxon>
        <taxon>Pseudomonadati</taxon>
        <taxon>Rhodothermota</taxon>
        <taxon>Rhodothermia</taxon>
        <taxon>Rhodothermales</taxon>
        <taxon>Salinibacteraceae</taxon>
        <taxon>Salinibacter</taxon>
    </lineage>
</organism>
<proteinExistence type="predicted"/>
<accession>D5H526</accession>
<dbReference type="AlphaFoldDB" id="D5H526"/>
<dbReference type="EMBL" id="FP565814">
    <property type="protein sequence ID" value="CBH23131.1"/>
    <property type="molecule type" value="Genomic_DNA"/>
</dbReference>
<reference evidence="3" key="2">
    <citation type="submission" date="2010-04" db="EMBL/GenBank/DDBJ databases">
        <title>Genome sequence of Salinibacter ruber M8.</title>
        <authorList>
            <consortium name="Genoscope"/>
        </authorList>
    </citation>
    <scope>NUCLEOTIDE SEQUENCE [LARGE SCALE GENOMIC DNA]</scope>
    <source>
        <strain evidence="3">M8</strain>
    </source>
</reference>
<evidence type="ECO:0000313" key="3">
    <source>
        <dbReference type="Proteomes" id="UP000000933"/>
    </source>
</evidence>
<reference evidence="2 3" key="1">
    <citation type="journal article" date="2010" name="ISME J.">
        <title>Fine-scale evolution: genomic, phenotypic and ecological differentiation in two coexisting Salinibacter ruber strains.</title>
        <authorList>
            <person name="Pena A."/>
            <person name="Teeling H."/>
            <person name="Huerta-Cepas J."/>
            <person name="Santos F."/>
            <person name="Yarza P."/>
            <person name="Brito-Echeverria J."/>
            <person name="Lucio M."/>
            <person name="Schmitt-Kopplin P."/>
            <person name="Meseguer I."/>
            <person name="Schenowitz C."/>
            <person name="Dossat C."/>
            <person name="Barbe V."/>
            <person name="Dopazo J."/>
            <person name="Rossello-Mora R."/>
            <person name="Schuler M."/>
            <person name="Glockner F.O."/>
            <person name="Amann R."/>
            <person name="Gabaldon T."/>
            <person name="Anton J."/>
        </authorList>
    </citation>
    <scope>NUCLEOTIDE SEQUENCE [LARGE SCALE GENOMIC DNA]</scope>
    <source>
        <strain evidence="2 3">M8</strain>
    </source>
</reference>
<feature type="compositionally biased region" description="Basic and acidic residues" evidence="1">
    <location>
        <begin position="1"/>
        <end position="17"/>
    </location>
</feature>
<dbReference type="Proteomes" id="UP000000933">
    <property type="component" value="Chromosome"/>
</dbReference>
<dbReference type="HOGENOM" id="CLU_2156589_0_0_10"/>